<name>A0A2P1PUY8_9GAMM</name>
<dbReference type="SUPFAM" id="SSF82171">
    <property type="entry name" value="DPP6 N-terminal domain-like"/>
    <property type="match status" value="1"/>
</dbReference>
<organism evidence="3 4">
    <name type="scientific">Ahniella affigens</name>
    <dbReference type="NCBI Taxonomy" id="2021234"/>
    <lineage>
        <taxon>Bacteria</taxon>
        <taxon>Pseudomonadati</taxon>
        <taxon>Pseudomonadota</taxon>
        <taxon>Gammaproteobacteria</taxon>
        <taxon>Lysobacterales</taxon>
        <taxon>Rhodanobacteraceae</taxon>
        <taxon>Ahniella</taxon>
    </lineage>
</organism>
<evidence type="ECO:0000313" key="4">
    <source>
        <dbReference type="Proteomes" id="UP000241074"/>
    </source>
</evidence>
<dbReference type="PANTHER" id="PTHR42776">
    <property type="entry name" value="SERINE PEPTIDASE S9 FAMILY MEMBER"/>
    <property type="match status" value="1"/>
</dbReference>
<reference evidence="3 4" key="1">
    <citation type="submission" date="2018-03" db="EMBL/GenBank/DDBJ databases">
        <title>Ahniella affigens gen. nov., sp. nov., a gammaproteobacterium isolated from sandy soil near a stream.</title>
        <authorList>
            <person name="Ko Y."/>
            <person name="Kim J.-H."/>
        </authorList>
    </citation>
    <scope>NUCLEOTIDE SEQUENCE [LARGE SCALE GENOMIC DNA]</scope>
    <source>
        <strain evidence="3 4">D13</strain>
    </source>
</reference>
<dbReference type="InterPro" id="IPR029058">
    <property type="entry name" value="AB_hydrolase_fold"/>
</dbReference>
<protein>
    <recommendedName>
        <fullName evidence="2">Peptidase S9 prolyl oligopeptidase catalytic domain-containing protein</fullName>
    </recommendedName>
</protein>
<dbReference type="Proteomes" id="UP000241074">
    <property type="component" value="Chromosome"/>
</dbReference>
<dbReference type="InterPro" id="IPR001375">
    <property type="entry name" value="Peptidase_S9_cat"/>
</dbReference>
<proteinExistence type="predicted"/>
<dbReference type="KEGG" id="xba:C7S18_16375"/>
<dbReference type="GO" id="GO:0004252">
    <property type="term" value="F:serine-type endopeptidase activity"/>
    <property type="evidence" value="ECO:0007669"/>
    <property type="project" value="TreeGrafter"/>
</dbReference>
<feature type="domain" description="Peptidase S9 prolyl oligopeptidase catalytic" evidence="2">
    <location>
        <begin position="596"/>
        <end position="808"/>
    </location>
</feature>
<dbReference type="OrthoDB" id="4269629at2"/>
<evidence type="ECO:0000313" key="3">
    <source>
        <dbReference type="EMBL" id="AVP98665.1"/>
    </source>
</evidence>
<dbReference type="SUPFAM" id="SSF53474">
    <property type="entry name" value="alpha/beta-Hydrolases"/>
    <property type="match status" value="1"/>
</dbReference>
<evidence type="ECO:0000259" key="2">
    <source>
        <dbReference type="Pfam" id="PF00326"/>
    </source>
</evidence>
<dbReference type="AlphaFoldDB" id="A0A2P1PUY8"/>
<keyword evidence="1" id="KW-0378">Hydrolase</keyword>
<dbReference type="GO" id="GO:0006508">
    <property type="term" value="P:proteolysis"/>
    <property type="evidence" value="ECO:0007669"/>
    <property type="project" value="InterPro"/>
</dbReference>
<reference evidence="3 4" key="2">
    <citation type="submission" date="2018-03" db="EMBL/GenBank/DDBJ databases">
        <authorList>
            <person name="Keele B.F."/>
        </authorList>
    </citation>
    <scope>NUCLEOTIDE SEQUENCE [LARGE SCALE GENOMIC DNA]</scope>
    <source>
        <strain evidence="3 4">D13</strain>
    </source>
</reference>
<dbReference type="Gene3D" id="3.40.50.1820">
    <property type="entry name" value="alpha/beta hydrolase"/>
    <property type="match status" value="1"/>
</dbReference>
<dbReference type="PANTHER" id="PTHR42776:SF27">
    <property type="entry name" value="DIPEPTIDYL PEPTIDASE FAMILY MEMBER 6"/>
    <property type="match status" value="1"/>
</dbReference>
<dbReference type="Pfam" id="PF00326">
    <property type="entry name" value="Peptidase_S9"/>
    <property type="match status" value="1"/>
</dbReference>
<gene>
    <name evidence="3" type="ORF">C7S18_16375</name>
</gene>
<evidence type="ECO:0000256" key="1">
    <source>
        <dbReference type="ARBA" id="ARBA00022801"/>
    </source>
</evidence>
<dbReference type="EMBL" id="CP027860">
    <property type="protein sequence ID" value="AVP98665.1"/>
    <property type="molecule type" value="Genomic_DNA"/>
</dbReference>
<sequence length="822" mass="91655">MTPMLDPFMVRLVLVFGLLLTGLPVGAHWVQPGEPVSLKDNEGLLALVIDSDAVVSSVRLDKIGNLIASPKLEQLSQGRYLRLLKLDAAEYRVNELVAMNFGRSSIIYEIGDIPSARFKVEAGKINYAGDLVSRGISMRSFRMANRNLSAYVTVQQEYPGLIERFPWRHAMAEPDPYFDFWQTEQAAQKEPSQPVSALPALTPRSDSVAFAKQMFRYYPDRMGYLSPDGLALVERVDNEIEPRLRVYWLSGDHVDRIELPPGKLLNLVWIANRRFVAHLSPERGGIRAYTVDIGGPPPYSLQLIMPTTAMLISVDPDGSGLGYFAALKRKELKVYRVDTRLPPESWVKKAKAEVLKQIRDEVYWWADEHGRPRLAWQIDDEGSSYQLVDEDGKGRAFSVKTRTNESITFVGFTRDGRLLAITNIDRPQQELVEFDQRTLTLGRTVFAKPGQDVLQAGSVDSTLVDFAVYRQGGHLRQHYLNATDAGALQRIQAEQRNKSVLVGPATGNANRLVYVEAGDSPPTMMVYDAAKQKLVAPQYELKTPDYGALSGTERFVLKRSNGQSIEGFLTRSSSRLPSPLVVMPHGGPIGAYDADTFDQEVQYLARMGFAVLRVNYRGSGNATEQALAEGVGQFGTGIEDDINDAVDYALTLGGVDARRVVALGTSYGGYSAVMLTLRWPERYLASVAIAAPFDLCLMMSDADFVGSQATIEVLRHWIGGDRGDAANCRDISPVYRYRELKNPMLVVHDYGDERVTYQHVQRMIRMTKMIGRPVPVLTLKSNEHGVVKYDDQVQVWPKIVTFLNQVLADKERVSSAPVALKR</sequence>
<keyword evidence="4" id="KW-1185">Reference proteome</keyword>
<accession>A0A2P1PUY8</accession>